<evidence type="ECO:0000256" key="3">
    <source>
        <dbReference type="ARBA" id="ARBA00022679"/>
    </source>
</evidence>
<organism evidence="10 11">
    <name type="scientific">Pseudolycoriella hygida</name>
    <dbReference type="NCBI Taxonomy" id="35572"/>
    <lineage>
        <taxon>Eukaryota</taxon>
        <taxon>Metazoa</taxon>
        <taxon>Ecdysozoa</taxon>
        <taxon>Arthropoda</taxon>
        <taxon>Hexapoda</taxon>
        <taxon>Insecta</taxon>
        <taxon>Pterygota</taxon>
        <taxon>Neoptera</taxon>
        <taxon>Endopterygota</taxon>
        <taxon>Diptera</taxon>
        <taxon>Nematocera</taxon>
        <taxon>Sciaroidea</taxon>
        <taxon>Sciaridae</taxon>
        <taxon>Pseudolycoriella</taxon>
    </lineage>
</organism>
<comment type="subcellular location">
    <subcellularLocation>
        <location evidence="1 9">Golgi apparatus</location>
        <location evidence="1 9">Golgi stack membrane</location>
        <topology evidence="1 9">Single-pass type II membrane protein</topology>
    </subcellularLocation>
</comment>
<gene>
    <name evidence="10" type="primary">CHPF</name>
    <name evidence="10" type="ORF">Bhyg_11377</name>
</gene>
<evidence type="ECO:0000256" key="2">
    <source>
        <dbReference type="ARBA" id="ARBA00009239"/>
    </source>
</evidence>
<evidence type="ECO:0000313" key="10">
    <source>
        <dbReference type="EMBL" id="KAJ6638640.1"/>
    </source>
</evidence>
<dbReference type="GO" id="GO:0032580">
    <property type="term" value="C:Golgi cisterna membrane"/>
    <property type="evidence" value="ECO:0007669"/>
    <property type="project" value="UniProtKB-SubCell"/>
</dbReference>
<keyword evidence="5 9" id="KW-0735">Signal-anchor</keyword>
<dbReference type="InterPro" id="IPR008428">
    <property type="entry name" value="Chond_GalNAc"/>
</dbReference>
<keyword evidence="8" id="KW-0472">Membrane</keyword>
<keyword evidence="3 9" id="KW-0808">Transferase</keyword>
<dbReference type="Proteomes" id="UP001151699">
    <property type="component" value="Chromosome X"/>
</dbReference>
<evidence type="ECO:0000256" key="8">
    <source>
        <dbReference type="ARBA" id="ARBA00023136"/>
    </source>
</evidence>
<dbReference type="InterPro" id="IPR051227">
    <property type="entry name" value="CS_glycosyltransferase"/>
</dbReference>
<dbReference type="PANTHER" id="PTHR12369:SF13">
    <property type="entry name" value="HEXOSYLTRANSFERASE"/>
    <property type="match status" value="1"/>
</dbReference>
<comment type="similarity">
    <text evidence="2 9">Belongs to the chondroitin N-acetylgalactosaminyltransferase family.</text>
</comment>
<protein>
    <recommendedName>
        <fullName evidence="9">Hexosyltransferase</fullName>
        <ecNumber evidence="9">2.4.1.-</ecNumber>
    </recommendedName>
</protein>
<sequence>GIVLSSSAIKKIRGNLDWCVRNARSSDHSTNIGACVEYSTKLSSCYQSFQGVEYKSIKINTYNIYHDLVLLSMDPLFNDGFIFHPINTAEGILTLHTYFSRLNLEAIKSSSMKLKHQIHNISNGSISNGILEVKWPEGVPESENPETRHDIVPWQFLNLTHQFMPDHEQITKMHSLLEANDLKNILNHTIVYAKKLHNDLHFLRTHSMYRRFDAVRGMTYQLHLNFKSSQGDVVLKSTRVALLVPVFEYQIVDALNFVIRYEKMCMESQDNTFLMLIFLYNVDSPNKGDQDLFLQLKKIALELSDKYRNIGSRIAWLSIRLTPSYQTSGANASMLTSTYAQNEILSLVVTDLALRKIGLESLVMMGSVSMTFKADFLNRVRMNTVQGFQIFSPIGFMMYPCDITKLCKECDSCDVSQATGYFDKVNVDVLAFYSGDYVEARKLLEAQVPIVRTDNDIDLLMNRSDKSVKNILDMFVKSKSSLHVLRAIEPNLRFGATVKEFLSKTKEVPICPYWYTDSADQCVHIFSRKQVGDVLIKSLIDKR</sequence>
<dbReference type="EC" id="2.4.1.-" evidence="9"/>
<keyword evidence="7 9" id="KW-0333">Golgi apparatus</keyword>
<proteinExistence type="inferred from homology"/>
<name>A0A9Q0RYA5_9DIPT</name>
<dbReference type="OrthoDB" id="9985088at2759"/>
<accession>A0A9Q0RYA5</accession>
<feature type="non-terminal residue" evidence="10">
    <location>
        <position position="1"/>
    </location>
</feature>
<evidence type="ECO:0000256" key="5">
    <source>
        <dbReference type="ARBA" id="ARBA00022968"/>
    </source>
</evidence>
<comment type="caution">
    <text evidence="10">The sequence shown here is derived from an EMBL/GenBank/DDBJ whole genome shotgun (WGS) entry which is preliminary data.</text>
</comment>
<evidence type="ECO:0000256" key="6">
    <source>
        <dbReference type="ARBA" id="ARBA00022989"/>
    </source>
</evidence>
<dbReference type="PANTHER" id="PTHR12369">
    <property type="entry name" value="CHONDROITIN SYNTHASE"/>
    <property type="match status" value="1"/>
</dbReference>
<evidence type="ECO:0000256" key="1">
    <source>
        <dbReference type="ARBA" id="ARBA00004447"/>
    </source>
</evidence>
<feature type="non-terminal residue" evidence="10">
    <location>
        <position position="543"/>
    </location>
</feature>
<evidence type="ECO:0000256" key="7">
    <source>
        <dbReference type="ARBA" id="ARBA00023034"/>
    </source>
</evidence>
<reference evidence="10" key="1">
    <citation type="submission" date="2022-07" db="EMBL/GenBank/DDBJ databases">
        <authorList>
            <person name="Trinca V."/>
            <person name="Uliana J.V.C."/>
            <person name="Torres T.T."/>
            <person name="Ward R.J."/>
            <person name="Monesi N."/>
        </authorList>
    </citation>
    <scope>NUCLEOTIDE SEQUENCE</scope>
    <source>
        <strain evidence="10">HSMRA1968</strain>
        <tissue evidence="10">Whole embryos</tissue>
    </source>
</reference>
<dbReference type="GO" id="GO:0047238">
    <property type="term" value="F:glucuronosyl-N-acetylgalactosaminyl-proteoglycan 4-beta-N-acetylgalactosaminyltransferase activity"/>
    <property type="evidence" value="ECO:0007669"/>
    <property type="project" value="TreeGrafter"/>
</dbReference>
<keyword evidence="6" id="KW-1133">Transmembrane helix</keyword>
<keyword evidence="4" id="KW-0812">Transmembrane</keyword>
<dbReference type="EMBL" id="WJQU01000003">
    <property type="protein sequence ID" value="KAJ6638640.1"/>
    <property type="molecule type" value="Genomic_DNA"/>
</dbReference>
<dbReference type="Pfam" id="PF05679">
    <property type="entry name" value="CHGN"/>
    <property type="match status" value="2"/>
</dbReference>
<dbReference type="AlphaFoldDB" id="A0A9Q0RYA5"/>
<evidence type="ECO:0000256" key="4">
    <source>
        <dbReference type="ARBA" id="ARBA00022692"/>
    </source>
</evidence>
<evidence type="ECO:0000256" key="9">
    <source>
        <dbReference type="RuleBase" id="RU364016"/>
    </source>
</evidence>
<keyword evidence="11" id="KW-1185">Reference proteome</keyword>
<evidence type="ECO:0000313" key="11">
    <source>
        <dbReference type="Proteomes" id="UP001151699"/>
    </source>
</evidence>